<evidence type="ECO:0000313" key="1">
    <source>
        <dbReference type="EMBL" id="MBH0780664.1"/>
    </source>
</evidence>
<accession>A0A931N675</accession>
<dbReference type="Proteomes" id="UP000655751">
    <property type="component" value="Unassembled WGS sequence"/>
</dbReference>
<dbReference type="EMBL" id="JADMLG010000017">
    <property type="protein sequence ID" value="MBH0780664.1"/>
    <property type="molecule type" value="Genomic_DNA"/>
</dbReference>
<reference evidence="1" key="1">
    <citation type="submission" date="2020-11" db="EMBL/GenBank/DDBJ databases">
        <title>Nocardia NEAU-351.nov., a novel actinomycete isolated from the cow dung.</title>
        <authorList>
            <person name="Zhang X."/>
        </authorList>
    </citation>
    <scope>NUCLEOTIDE SEQUENCE</scope>
    <source>
        <strain evidence="1">NEAU-351</strain>
    </source>
</reference>
<gene>
    <name evidence="1" type="ORF">IT779_30790</name>
</gene>
<name>A0A931N675_9NOCA</name>
<evidence type="ECO:0000313" key="2">
    <source>
        <dbReference type="Proteomes" id="UP000655751"/>
    </source>
</evidence>
<dbReference type="RefSeq" id="WP_196152976.1">
    <property type="nucleotide sequence ID" value="NZ_JADMLG010000017.1"/>
</dbReference>
<proteinExistence type="predicted"/>
<organism evidence="1 2">
    <name type="scientific">Nocardia bovistercoris</name>
    <dbReference type="NCBI Taxonomy" id="2785916"/>
    <lineage>
        <taxon>Bacteria</taxon>
        <taxon>Bacillati</taxon>
        <taxon>Actinomycetota</taxon>
        <taxon>Actinomycetes</taxon>
        <taxon>Mycobacteriales</taxon>
        <taxon>Nocardiaceae</taxon>
        <taxon>Nocardia</taxon>
    </lineage>
</organism>
<keyword evidence="2" id="KW-1185">Reference proteome</keyword>
<protein>
    <submittedName>
        <fullName evidence="1">Uncharacterized protein</fullName>
    </submittedName>
</protein>
<dbReference type="AlphaFoldDB" id="A0A931N675"/>
<comment type="caution">
    <text evidence="1">The sequence shown here is derived from an EMBL/GenBank/DDBJ whole genome shotgun (WGS) entry which is preliminary data.</text>
</comment>
<sequence>MKLSGVLIGHFTPADADDPIEALTEAIIVGDDHWFRMLAITEATD</sequence>